<dbReference type="EMBL" id="RXGB01020143">
    <property type="protein sequence ID" value="TMW82035.1"/>
    <property type="molecule type" value="Genomic_DNA"/>
</dbReference>
<protein>
    <submittedName>
        <fullName evidence="2">Uncharacterized protein</fullName>
    </submittedName>
</protein>
<proteinExistence type="predicted"/>
<evidence type="ECO:0000313" key="2">
    <source>
        <dbReference type="EMBL" id="TMW82035.1"/>
    </source>
</evidence>
<reference evidence="2" key="1">
    <citation type="submission" date="2019-05" db="EMBL/GenBank/DDBJ databases">
        <title>The de novo reference genome and transcriptome assemblies of the wild tomato species Solanum chilense.</title>
        <authorList>
            <person name="Stam R."/>
            <person name="Nosenko T."/>
            <person name="Hoerger A.C."/>
            <person name="Stephan W."/>
            <person name="Seidel M.A."/>
            <person name="Kuhn J.M.M."/>
            <person name="Haberer G."/>
            <person name="Tellier A."/>
        </authorList>
    </citation>
    <scope>NUCLEOTIDE SEQUENCE</scope>
    <source>
        <tissue evidence="2">Mature leaves</tissue>
    </source>
</reference>
<dbReference type="PANTHER" id="PTHR36344:SF5">
    <property type="entry name" value="INTEGRASE CORE DOMAIN CONTAINING PROTEIN"/>
    <property type="match status" value="1"/>
</dbReference>
<comment type="caution">
    <text evidence="2">The sequence shown here is derived from an EMBL/GenBank/DDBJ whole genome shotgun (WGS) entry which is preliminary data.</text>
</comment>
<gene>
    <name evidence="2" type="ORF">EJD97_006991</name>
</gene>
<keyword evidence="1" id="KW-0175">Coiled coil</keyword>
<feature type="coiled-coil region" evidence="1">
    <location>
        <begin position="42"/>
        <end position="69"/>
    </location>
</feature>
<dbReference type="AlphaFoldDB" id="A0A6N2AIE5"/>
<dbReference type="PANTHER" id="PTHR36344">
    <property type="entry name" value="RX N-TERMINAL DOMAIN-CONTAINING PROTEIN"/>
    <property type="match status" value="1"/>
</dbReference>
<sequence length="86" mass="10203">MDQVTTKKFSQINQRIMNVENERLRCQQTLLVFLEHVSAVLLELVEQLVQQLLNQIQTLEQEWRTLSRESEDLIICMTFRIRGGNN</sequence>
<name>A0A6N2AIE5_SOLCI</name>
<organism evidence="2">
    <name type="scientific">Solanum chilense</name>
    <name type="common">Tomato</name>
    <name type="synonym">Lycopersicon chilense</name>
    <dbReference type="NCBI Taxonomy" id="4083"/>
    <lineage>
        <taxon>Eukaryota</taxon>
        <taxon>Viridiplantae</taxon>
        <taxon>Streptophyta</taxon>
        <taxon>Embryophyta</taxon>
        <taxon>Tracheophyta</taxon>
        <taxon>Spermatophyta</taxon>
        <taxon>Magnoliopsida</taxon>
        <taxon>eudicotyledons</taxon>
        <taxon>Gunneridae</taxon>
        <taxon>Pentapetalae</taxon>
        <taxon>asterids</taxon>
        <taxon>lamiids</taxon>
        <taxon>Solanales</taxon>
        <taxon>Solanaceae</taxon>
        <taxon>Solanoideae</taxon>
        <taxon>Solaneae</taxon>
        <taxon>Solanum</taxon>
        <taxon>Solanum subgen. Lycopersicon</taxon>
    </lineage>
</organism>
<evidence type="ECO:0000256" key="1">
    <source>
        <dbReference type="SAM" id="Coils"/>
    </source>
</evidence>
<accession>A0A6N2AIE5</accession>